<dbReference type="PROSITE" id="PS00195">
    <property type="entry name" value="GLUTAREDOXIN_1"/>
    <property type="match status" value="1"/>
</dbReference>
<dbReference type="PRINTS" id="PR00160">
    <property type="entry name" value="GLUTAREDOXIN"/>
</dbReference>
<accession>A0A8J4BYE4</accession>
<reference evidence="7" key="1">
    <citation type="journal article" date="2021" name="Proc. Natl. Acad. Sci. U.S.A.">
        <title>Three genomes in the algal genus Volvox reveal the fate of a haploid sex-determining region after a transition to homothallism.</title>
        <authorList>
            <person name="Yamamoto K."/>
            <person name="Hamaji T."/>
            <person name="Kawai-Toyooka H."/>
            <person name="Matsuzaki R."/>
            <person name="Takahashi F."/>
            <person name="Nishimura Y."/>
            <person name="Kawachi M."/>
            <person name="Noguchi H."/>
            <person name="Minakuchi Y."/>
            <person name="Umen J.G."/>
            <person name="Toyoda A."/>
            <person name="Nozaki H."/>
        </authorList>
    </citation>
    <scope>NUCLEOTIDE SEQUENCE</scope>
    <source>
        <strain evidence="8">NIES-3785</strain>
        <strain evidence="7">NIES-3786</strain>
    </source>
</reference>
<dbReference type="InterPro" id="IPR014025">
    <property type="entry name" value="Glutaredoxin_subgr"/>
</dbReference>
<dbReference type="Pfam" id="PF00462">
    <property type="entry name" value="Glutaredoxin"/>
    <property type="match status" value="1"/>
</dbReference>
<dbReference type="AlphaFoldDB" id="A0A8J4BYE4"/>
<dbReference type="InterPro" id="IPR011767">
    <property type="entry name" value="GLR_AS"/>
</dbReference>
<evidence type="ECO:0000259" key="6">
    <source>
        <dbReference type="Pfam" id="PF00462"/>
    </source>
</evidence>
<keyword evidence="4" id="KW-1015">Disulfide bond</keyword>
<keyword evidence="5" id="KW-0676">Redox-active center</keyword>
<dbReference type="EMBL" id="BNCQ01000005">
    <property type="protein sequence ID" value="GIL98362.1"/>
    <property type="molecule type" value="Genomic_DNA"/>
</dbReference>
<protein>
    <recommendedName>
        <fullName evidence="6">Glutaredoxin domain-containing protein</fullName>
    </recommendedName>
</protein>
<dbReference type="EMBL" id="BNCP01000002">
    <property type="protein sequence ID" value="GIL70637.1"/>
    <property type="molecule type" value="Genomic_DNA"/>
</dbReference>
<dbReference type="OrthoDB" id="418495at2759"/>
<dbReference type="FunFam" id="3.40.30.10:FF:000026">
    <property type="entry name" value="Glutaredoxin 2"/>
    <property type="match status" value="1"/>
</dbReference>
<feature type="domain" description="Glutaredoxin" evidence="6">
    <location>
        <begin position="49"/>
        <end position="112"/>
    </location>
</feature>
<dbReference type="SUPFAM" id="SSF52833">
    <property type="entry name" value="Thioredoxin-like"/>
    <property type="match status" value="1"/>
</dbReference>
<dbReference type="GO" id="GO:0034599">
    <property type="term" value="P:cellular response to oxidative stress"/>
    <property type="evidence" value="ECO:0007669"/>
    <property type="project" value="TreeGrafter"/>
</dbReference>
<dbReference type="Gene3D" id="3.40.30.10">
    <property type="entry name" value="Glutaredoxin"/>
    <property type="match status" value="1"/>
</dbReference>
<evidence type="ECO:0000256" key="1">
    <source>
        <dbReference type="ARBA" id="ARBA00007190"/>
    </source>
</evidence>
<comment type="caution">
    <text evidence="7">The sequence shown here is derived from an EMBL/GenBank/DDBJ whole genome shotgun (WGS) entry which is preliminary data.</text>
</comment>
<dbReference type="GO" id="GO:0015038">
    <property type="term" value="F:glutathione disulfide oxidoreductase activity"/>
    <property type="evidence" value="ECO:0007669"/>
    <property type="project" value="TreeGrafter"/>
</dbReference>
<dbReference type="NCBIfam" id="TIGR02180">
    <property type="entry name" value="GRX_euk"/>
    <property type="match status" value="1"/>
</dbReference>
<keyword evidence="3" id="KW-0249">Electron transport</keyword>
<evidence type="ECO:0000313" key="9">
    <source>
        <dbReference type="Proteomes" id="UP000747110"/>
    </source>
</evidence>
<keyword evidence="9" id="KW-1185">Reference proteome</keyword>
<dbReference type="GO" id="GO:0005737">
    <property type="term" value="C:cytoplasm"/>
    <property type="evidence" value="ECO:0007669"/>
    <property type="project" value="TreeGrafter"/>
</dbReference>
<name>A0A8J4BYE4_9CHLO</name>
<comment type="similarity">
    <text evidence="1">Belongs to the glutaredoxin family. CPYC subfamily.</text>
</comment>
<dbReference type="InterPro" id="IPR002109">
    <property type="entry name" value="Glutaredoxin"/>
</dbReference>
<keyword evidence="2" id="KW-0813">Transport</keyword>
<dbReference type="PROSITE" id="PS51354">
    <property type="entry name" value="GLUTAREDOXIN_2"/>
    <property type="match status" value="1"/>
</dbReference>
<dbReference type="Proteomes" id="UP000722791">
    <property type="component" value="Unassembled WGS sequence"/>
</dbReference>
<dbReference type="InterPro" id="IPR036249">
    <property type="entry name" value="Thioredoxin-like_sf"/>
</dbReference>
<proteinExistence type="inferred from homology"/>
<evidence type="ECO:0000313" key="7">
    <source>
        <dbReference type="EMBL" id="GIL70637.1"/>
    </source>
</evidence>
<gene>
    <name evidence="7" type="ORF">Vretifemale_1372</name>
    <name evidence="8" type="ORF">Vretimale_3748</name>
</gene>
<organism evidence="7 9">
    <name type="scientific">Volvox reticuliferus</name>
    <dbReference type="NCBI Taxonomy" id="1737510"/>
    <lineage>
        <taxon>Eukaryota</taxon>
        <taxon>Viridiplantae</taxon>
        <taxon>Chlorophyta</taxon>
        <taxon>core chlorophytes</taxon>
        <taxon>Chlorophyceae</taxon>
        <taxon>CS clade</taxon>
        <taxon>Chlamydomonadales</taxon>
        <taxon>Volvocaceae</taxon>
        <taxon>Volvox</taxon>
    </lineage>
</organism>
<evidence type="ECO:0000256" key="5">
    <source>
        <dbReference type="ARBA" id="ARBA00023284"/>
    </source>
</evidence>
<dbReference type="Proteomes" id="UP000747110">
    <property type="component" value="Unassembled WGS sequence"/>
</dbReference>
<dbReference type="InterPro" id="IPR011899">
    <property type="entry name" value="Glutaredoxin_euk/vir"/>
</dbReference>
<evidence type="ECO:0000313" key="8">
    <source>
        <dbReference type="EMBL" id="GIL98362.1"/>
    </source>
</evidence>
<evidence type="ECO:0000256" key="3">
    <source>
        <dbReference type="ARBA" id="ARBA00022982"/>
    </source>
</evidence>
<dbReference type="PANTHER" id="PTHR45694">
    <property type="entry name" value="GLUTAREDOXIN 2"/>
    <property type="match status" value="1"/>
</dbReference>
<evidence type="ECO:0000256" key="2">
    <source>
        <dbReference type="ARBA" id="ARBA00022448"/>
    </source>
</evidence>
<sequence>MATQAVSWTRQAFNAASRLPGRPVTRKVDIRTFASKADTIKQTVADNKVFVYSKTYCPYCTRVKDLFTELRVPYKVLELDTIGSEGAEIQDALQPITGRRTVPQVFVGGKFIGGCDDTMAAHAAGKLKIVLSEVGISI</sequence>
<evidence type="ECO:0000256" key="4">
    <source>
        <dbReference type="ARBA" id="ARBA00023157"/>
    </source>
</evidence>
<dbReference type="CDD" id="cd03419">
    <property type="entry name" value="GRX_GRXh_1_2_like"/>
    <property type="match status" value="1"/>
</dbReference>
<dbReference type="PANTHER" id="PTHR45694:SF18">
    <property type="entry name" value="GLUTAREDOXIN-1-RELATED"/>
    <property type="match status" value="1"/>
</dbReference>